<name>A0A1X7BZ13_9RHOB</name>
<accession>A0A1X7BZ13</accession>
<reference evidence="1 2" key="1">
    <citation type="submission" date="2017-03" db="EMBL/GenBank/DDBJ databases">
        <authorList>
            <person name="Afonso C.L."/>
            <person name="Miller P.J."/>
            <person name="Scott M.A."/>
            <person name="Spackman E."/>
            <person name="Goraichik I."/>
            <person name="Dimitrov K.M."/>
            <person name="Suarez D.L."/>
            <person name="Swayne D.E."/>
        </authorList>
    </citation>
    <scope>NUCLEOTIDE SEQUENCE [LARGE SCALE GENOMIC DNA]</scope>
    <source>
        <strain evidence="1 2">CECT 7745</strain>
    </source>
</reference>
<dbReference type="EMBL" id="FWXB01000058">
    <property type="protein sequence ID" value="SMC14770.1"/>
    <property type="molecule type" value="Genomic_DNA"/>
</dbReference>
<evidence type="ECO:0000313" key="2">
    <source>
        <dbReference type="Proteomes" id="UP000193224"/>
    </source>
</evidence>
<keyword evidence="2" id="KW-1185">Reference proteome</keyword>
<dbReference type="Proteomes" id="UP000193224">
    <property type="component" value="Unassembled WGS sequence"/>
</dbReference>
<proteinExistence type="predicted"/>
<evidence type="ECO:0000313" key="1">
    <source>
        <dbReference type="EMBL" id="SMC14770.1"/>
    </source>
</evidence>
<organism evidence="1 2">
    <name type="scientific">Roseovarius aestuarii</name>
    <dbReference type="NCBI Taxonomy" id="475083"/>
    <lineage>
        <taxon>Bacteria</taxon>
        <taxon>Pseudomonadati</taxon>
        <taxon>Pseudomonadota</taxon>
        <taxon>Alphaproteobacteria</taxon>
        <taxon>Rhodobacterales</taxon>
        <taxon>Roseobacteraceae</taxon>
        <taxon>Roseovarius</taxon>
    </lineage>
</organism>
<protein>
    <submittedName>
        <fullName evidence="1">Uncharacterized protein</fullName>
    </submittedName>
</protein>
<sequence length="67" mass="7419">MFLDEMSFCRSSAACDGDILDGFFCEYTTRFSRAYAPFYARLSQDIGAKPIDAGLRALSMDCASRGE</sequence>
<dbReference type="AlphaFoldDB" id="A0A1X7BZ13"/>
<gene>
    <name evidence="1" type="ORF">ROA7745_04640</name>
</gene>